<dbReference type="Proteomes" id="UP000515842">
    <property type="component" value="Chromosome"/>
</dbReference>
<evidence type="ECO:0000256" key="2">
    <source>
        <dbReference type="ARBA" id="ARBA00004370"/>
    </source>
</evidence>
<dbReference type="SUPFAM" id="SSF53474">
    <property type="entry name" value="alpha/beta-Hydrolases"/>
    <property type="match status" value="1"/>
</dbReference>
<accession>A0A7G9LLA5</accession>
<evidence type="ECO:0000313" key="6">
    <source>
        <dbReference type="EMBL" id="QNM89404.1"/>
    </source>
</evidence>
<dbReference type="EMBL" id="CP060693">
    <property type="protein sequence ID" value="QNM89404.1"/>
    <property type="molecule type" value="Genomic_DNA"/>
</dbReference>
<protein>
    <recommendedName>
        <fullName evidence="5">GPI inositol-deacylase PGAP1-like alpha/beta domain-containing protein</fullName>
    </recommendedName>
</protein>
<gene>
    <name evidence="6" type="ORF">HOO34_06920</name>
</gene>
<reference evidence="6 7" key="1">
    <citation type="journal article" date="2020" name="Front. Microbiol.">
        <title>Genomic Analysis and Antimicrobial Resistance of Aliarcobacter cryaerophilus Strains From German Water Poultry.</title>
        <authorList>
            <person name="Muller E."/>
            <person name="Hotzel H."/>
            <person name="Ahlers C."/>
            <person name="Hanel I."/>
            <person name="Tomaso H."/>
            <person name="Abdel-Glil M.Y."/>
        </authorList>
    </citation>
    <scope>NUCLEOTIDE SEQUENCE [LARGE SCALE GENOMIC DNA]</scope>
    <source>
        <strain evidence="6 7">16CS1285-4</strain>
    </source>
</reference>
<dbReference type="InterPro" id="IPR052374">
    <property type="entry name" value="SERAC1"/>
</dbReference>
<keyword evidence="4" id="KW-0472">Membrane</keyword>
<name>A0A7G9LLA5_9BACT</name>
<dbReference type="InterPro" id="IPR012908">
    <property type="entry name" value="PGAP1-ab_dom-like"/>
</dbReference>
<dbReference type="GO" id="GO:0016020">
    <property type="term" value="C:membrane"/>
    <property type="evidence" value="ECO:0007669"/>
    <property type="project" value="UniProtKB-SubCell"/>
</dbReference>
<dbReference type="PANTHER" id="PTHR48182:SF2">
    <property type="entry name" value="PROTEIN SERAC1"/>
    <property type="match status" value="1"/>
</dbReference>
<dbReference type="PANTHER" id="PTHR48182">
    <property type="entry name" value="PROTEIN SERAC1"/>
    <property type="match status" value="1"/>
</dbReference>
<dbReference type="Gene3D" id="3.40.50.1820">
    <property type="entry name" value="alpha/beta hydrolase"/>
    <property type="match status" value="1"/>
</dbReference>
<dbReference type="InterPro" id="IPR029058">
    <property type="entry name" value="AB_hydrolase_fold"/>
</dbReference>
<keyword evidence="3" id="KW-0256">Endoplasmic reticulum</keyword>
<dbReference type="GO" id="GO:0016788">
    <property type="term" value="F:hydrolase activity, acting on ester bonds"/>
    <property type="evidence" value="ECO:0007669"/>
    <property type="project" value="InterPro"/>
</dbReference>
<dbReference type="RefSeq" id="WP_187473959.1">
    <property type="nucleotide sequence ID" value="NZ_CP060693.1"/>
</dbReference>
<organism evidence="6 7">
    <name type="scientific">Aliarcobacter cryaerophilus</name>
    <dbReference type="NCBI Taxonomy" id="28198"/>
    <lineage>
        <taxon>Bacteria</taxon>
        <taxon>Pseudomonadati</taxon>
        <taxon>Campylobacterota</taxon>
        <taxon>Epsilonproteobacteria</taxon>
        <taxon>Campylobacterales</taxon>
        <taxon>Arcobacteraceae</taxon>
        <taxon>Aliarcobacter</taxon>
    </lineage>
</organism>
<proteinExistence type="predicted"/>
<evidence type="ECO:0000256" key="4">
    <source>
        <dbReference type="ARBA" id="ARBA00023136"/>
    </source>
</evidence>
<dbReference type="Pfam" id="PF07819">
    <property type="entry name" value="PGAP1"/>
    <property type="match status" value="1"/>
</dbReference>
<evidence type="ECO:0000256" key="1">
    <source>
        <dbReference type="ARBA" id="ARBA00004240"/>
    </source>
</evidence>
<evidence type="ECO:0000259" key="5">
    <source>
        <dbReference type="Pfam" id="PF07819"/>
    </source>
</evidence>
<comment type="subcellular location">
    <subcellularLocation>
        <location evidence="1">Endoplasmic reticulum</location>
    </subcellularLocation>
    <subcellularLocation>
        <location evidence="2">Membrane</location>
    </subcellularLocation>
</comment>
<dbReference type="AlphaFoldDB" id="A0A7G9LLA5"/>
<evidence type="ECO:0000313" key="7">
    <source>
        <dbReference type="Proteomes" id="UP000515842"/>
    </source>
</evidence>
<evidence type="ECO:0000256" key="3">
    <source>
        <dbReference type="ARBA" id="ARBA00022824"/>
    </source>
</evidence>
<sequence length="485" mass="57046">MQEFLSRENDTKLIVFIHGITGSINTWNNEKTSFFFPKVLFEEFNEHSVYIFEYDSNKLSKSTEFMDIVKKLFYELNSISVNKYSEIIFIGHSMGGLIAKAFLIDNCHISITNKVNKLILLATPNNGNFFPKIISYLSKNPQFNYLKPIDENIFLQQLTNMWIEQYGINGKLENTIQCYCGYEKLKTYLKLLVPLGTVSSPCCSILKGFEKNHITISKPSNKDDEVYLWIKTNIETKLSKIEKLSKQALSKLYLEYINNLENKIAELENIVLQNFEFNNQDTSINKYISLRNDYKRIINSYEKFNDISNNLIISEKNITKLFELIRNKNLDEALNLFSEEEIDNEISQHIEQKNILLQKIKIKIELYNIKGDFINVEKYFNKIFLIERNEKDLLEYANMNKYKAEFKIAEKIYLEIITSTKDDLIKAICLNNLGTMANYSYISYEKALQYLKDSYSLYKNLYKNSSSENFLVFILRQKLIFCYLI</sequence>
<feature type="domain" description="GPI inositol-deacylase PGAP1-like alpha/beta" evidence="5">
    <location>
        <begin position="54"/>
        <end position="126"/>
    </location>
</feature>